<dbReference type="InterPro" id="IPR036514">
    <property type="entry name" value="SGNH_hydro_sf"/>
</dbReference>
<dbReference type="RefSeq" id="XP_047769755.1">
    <property type="nucleotide sequence ID" value="XM_047913488.1"/>
</dbReference>
<dbReference type="Gene3D" id="3.40.50.1110">
    <property type="entry name" value="SGNH hydrolase"/>
    <property type="match status" value="1"/>
</dbReference>
<reference evidence="2" key="2">
    <citation type="journal article" date="2022" name="Microb. Genom.">
        <title>A chromosome-scale genome assembly of the tomato pathogen Cladosporium fulvum reveals a compartmentalized genome architecture and the presence of a dispensable chromosome.</title>
        <authorList>
            <person name="Zaccaron A.Z."/>
            <person name="Chen L.H."/>
            <person name="Samaras A."/>
            <person name="Stergiopoulos I."/>
        </authorList>
    </citation>
    <scope>NUCLEOTIDE SEQUENCE</scope>
    <source>
        <strain evidence="2">Race5_Kim</strain>
    </source>
</reference>
<evidence type="ECO:0000259" key="1">
    <source>
        <dbReference type="Pfam" id="PF13472"/>
    </source>
</evidence>
<dbReference type="OrthoDB" id="408760at2759"/>
<dbReference type="PANTHER" id="PTHR30383">
    <property type="entry name" value="THIOESTERASE 1/PROTEASE 1/LYSOPHOSPHOLIPASE L1"/>
    <property type="match status" value="1"/>
</dbReference>
<sequence>MDTPKQPANLAPPTKPSLLRHHQDHLRILAFGNSLTEGYTDFGMRFHPYGNALKSKLSALAPDLTISVDINGQSGDCVLDSLQPTTQRDRIKRAWQYLAIVLGGTNDLAHKLERGLEGSEEIFQGLRPLYEHVLNAGTSLIVMTVPERAIDTRSSDLAVKAHANREHLNRLIVQWAADSRLHREQIDGPKVYFFDLAALVPFPRNEDDGDTTPAEGGMWSLDDLHMTSRGYDFVGNELAAFIKNLL</sequence>
<dbReference type="InterPro" id="IPR013830">
    <property type="entry name" value="SGNH_hydro"/>
</dbReference>
<reference evidence="2" key="1">
    <citation type="submission" date="2021-12" db="EMBL/GenBank/DDBJ databases">
        <authorList>
            <person name="Zaccaron A."/>
            <person name="Stergiopoulos I."/>
        </authorList>
    </citation>
    <scope>NUCLEOTIDE SEQUENCE</scope>
    <source>
        <strain evidence="2">Race5_Kim</strain>
    </source>
</reference>
<gene>
    <name evidence="2" type="ORF">CLAFUR5_14340</name>
</gene>
<dbReference type="EMBL" id="CP090175">
    <property type="protein sequence ID" value="UJO25389.1"/>
    <property type="molecule type" value="Genomic_DNA"/>
</dbReference>
<protein>
    <recommendedName>
        <fullName evidence="1">SGNH hydrolase-type esterase domain-containing protein</fullName>
    </recommendedName>
</protein>
<keyword evidence="3" id="KW-1185">Reference proteome</keyword>
<dbReference type="GeneID" id="71994218"/>
<feature type="domain" description="SGNH hydrolase-type esterase" evidence="1">
    <location>
        <begin position="30"/>
        <end position="232"/>
    </location>
</feature>
<dbReference type="AlphaFoldDB" id="A0A9Q8UWT6"/>
<name>A0A9Q8UWT6_PASFU</name>
<dbReference type="GO" id="GO:0004622">
    <property type="term" value="F:phosphatidylcholine lysophospholipase activity"/>
    <property type="evidence" value="ECO:0007669"/>
    <property type="project" value="TreeGrafter"/>
</dbReference>
<dbReference type="SUPFAM" id="SSF52266">
    <property type="entry name" value="SGNH hydrolase"/>
    <property type="match status" value="1"/>
</dbReference>
<dbReference type="Pfam" id="PF13472">
    <property type="entry name" value="Lipase_GDSL_2"/>
    <property type="match status" value="1"/>
</dbReference>
<dbReference type="InterPro" id="IPR051532">
    <property type="entry name" value="Ester_Hydrolysis_Enzymes"/>
</dbReference>
<dbReference type="CDD" id="cd00229">
    <property type="entry name" value="SGNH_hydrolase"/>
    <property type="match status" value="1"/>
</dbReference>
<organism evidence="2 3">
    <name type="scientific">Passalora fulva</name>
    <name type="common">Tomato leaf mold</name>
    <name type="synonym">Cladosporium fulvum</name>
    <dbReference type="NCBI Taxonomy" id="5499"/>
    <lineage>
        <taxon>Eukaryota</taxon>
        <taxon>Fungi</taxon>
        <taxon>Dikarya</taxon>
        <taxon>Ascomycota</taxon>
        <taxon>Pezizomycotina</taxon>
        <taxon>Dothideomycetes</taxon>
        <taxon>Dothideomycetidae</taxon>
        <taxon>Mycosphaerellales</taxon>
        <taxon>Mycosphaerellaceae</taxon>
        <taxon>Fulvia</taxon>
    </lineage>
</organism>
<dbReference type="PANTHER" id="PTHR30383:SF5">
    <property type="entry name" value="SGNH HYDROLASE-TYPE ESTERASE DOMAIN-CONTAINING PROTEIN"/>
    <property type="match status" value="1"/>
</dbReference>
<evidence type="ECO:0000313" key="2">
    <source>
        <dbReference type="EMBL" id="UJO25389.1"/>
    </source>
</evidence>
<proteinExistence type="predicted"/>
<dbReference type="Proteomes" id="UP000756132">
    <property type="component" value="Chromosome 13"/>
</dbReference>
<dbReference type="KEGG" id="ffu:CLAFUR5_14340"/>
<accession>A0A9Q8UWT6</accession>
<evidence type="ECO:0000313" key="3">
    <source>
        <dbReference type="Proteomes" id="UP000756132"/>
    </source>
</evidence>